<proteinExistence type="predicted"/>
<dbReference type="OrthoDB" id="189220at2759"/>
<sequence>MSKQNEVFRSPYYCNRQIRRVSRQDTRFRQKEVVRRQISSPYTYPDPAEMPMKVIALSFNDFVDTNSYKQQKDEPEAKLVSFQIKSTALNDKYKTSPGIERKVKNDKYATTPFEGGMTKQNKTTTTTTTTTKILQKLEYYVQGSNSNTASFVENVKRESDKASSISSCTSSNKRNNVEIKVRLKRKTTGNIQLNKNVSFITNRINELDDIRSINNFQSQHPSSSIKQNRSRSLSCDVKKINYKKFKRTRSNSPYPSAEIIYPNKLLKSGDVHLPIARNPPSGFKHFKKPTKTDNKRKGRDFPIDKNVPLRITGVQSENPFLRCNKKLSNFGKTKTTNKEKDIKISRKMKCEDLLSTEHIDFVVGDQMKSWQIMALDQKIDNYQETVMLDKKQGIDKKLKNECHQTQENFVKNIGYGDENLHKQQDDVSVKQTPNPNELSGDKKGDCENKTAVQITRKVNKINVKEARTTRDIFIENYISSSAIPERRSKNFRTRKPSMKNLTTNENNFFVSAYWPQETKIKENVSFTNQNVLIRKDATHHIPFNFSSPEGPHKENKPVLKKTFSDQCDTILTTHLRGDKEGHKNKLTQNAEKQVLNASSSTAPICSSATKLSIWDGVSFSFSKSRNDSSSVESRHAEPSAHFAVLGEKPLLQPVENKFHYSFILSTILKSISTPSTNKRGPQEVKYGLLLPPNRSPLKILLVFHQTDPVSDAMSRAADKLGFDVTFCNSYDGALEEFLSKLHDLVIIDTRTTSKSLDYDTLCRKPREKTLGDRR</sequence>
<dbReference type="InterPro" id="IPR057304">
    <property type="entry name" value="PDE8-like_REC_N"/>
</dbReference>
<keyword evidence="4" id="KW-1185">Reference proteome</keyword>
<dbReference type="EMBL" id="VTPC01005350">
    <property type="protein sequence ID" value="KAF2896147.1"/>
    <property type="molecule type" value="Genomic_DNA"/>
</dbReference>
<gene>
    <name evidence="3" type="ORF">ILUMI_10028</name>
</gene>
<dbReference type="Proteomes" id="UP000801492">
    <property type="component" value="Unassembled WGS sequence"/>
</dbReference>
<feature type="domain" description="PDE8-like REC N-terminal" evidence="2">
    <location>
        <begin position="692"/>
        <end position="767"/>
    </location>
</feature>
<feature type="region of interest" description="Disordered" evidence="1">
    <location>
        <begin position="277"/>
        <end position="304"/>
    </location>
</feature>
<protein>
    <recommendedName>
        <fullName evidence="2">PDE8-like REC N-terminal domain-containing protein</fullName>
    </recommendedName>
</protein>
<name>A0A8K0D355_IGNLU</name>
<evidence type="ECO:0000256" key="1">
    <source>
        <dbReference type="SAM" id="MobiDB-lite"/>
    </source>
</evidence>
<accession>A0A8K0D355</accession>
<feature type="region of interest" description="Disordered" evidence="1">
    <location>
        <begin position="423"/>
        <end position="445"/>
    </location>
</feature>
<feature type="compositionally biased region" description="Basic and acidic residues" evidence="1">
    <location>
        <begin position="290"/>
        <end position="303"/>
    </location>
</feature>
<reference evidence="3" key="1">
    <citation type="submission" date="2019-08" db="EMBL/GenBank/DDBJ databases">
        <title>The genome of the North American firefly Photinus pyralis.</title>
        <authorList>
            <consortium name="Photinus pyralis genome working group"/>
            <person name="Fallon T.R."/>
            <person name="Sander Lower S.E."/>
            <person name="Weng J.-K."/>
        </authorList>
    </citation>
    <scope>NUCLEOTIDE SEQUENCE</scope>
    <source>
        <strain evidence="3">TRF0915ILg1</strain>
        <tissue evidence="3">Whole body</tissue>
    </source>
</reference>
<dbReference type="AlphaFoldDB" id="A0A8K0D355"/>
<evidence type="ECO:0000313" key="3">
    <source>
        <dbReference type="EMBL" id="KAF2896147.1"/>
    </source>
</evidence>
<evidence type="ECO:0000313" key="4">
    <source>
        <dbReference type="Proteomes" id="UP000801492"/>
    </source>
</evidence>
<comment type="caution">
    <text evidence="3">The sequence shown here is derived from an EMBL/GenBank/DDBJ whole genome shotgun (WGS) entry which is preliminary data.</text>
</comment>
<evidence type="ECO:0000259" key="2">
    <source>
        <dbReference type="Pfam" id="PF23198"/>
    </source>
</evidence>
<dbReference type="Pfam" id="PF23198">
    <property type="entry name" value="PDE8A_N"/>
    <property type="match status" value="1"/>
</dbReference>
<organism evidence="3 4">
    <name type="scientific">Ignelater luminosus</name>
    <name type="common">Cucubano</name>
    <name type="synonym">Pyrophorus luminosus</name>
    <dbReference type="NCBI Taxonomy" id="2038154"/>
    <lineage>
        <taxon>Eukaryota</taxon>
        <taxon>Metazoa</taxon>
        <taxon>Ecdysozoa</taxon>
        <taxon>Arthropoda</taxon>
        <taxon>Hexapoda</taxon>
        <taxon>Insecta</taxon>
        <taxon>Pterygota</taxon>
        <taxon>Neoptera</taxon>
        <taxon>Endopterygota</taxon>
        <taxon>Coleoptera</taxon>
        <taxon>Polyphaga</taxon>
        <taxon>Elateriformia</taxon>
        <taxon>Elateroidea</taxon>
        <taxon>Elateridae</taxon>
        <taxon>Agrypninae</taxon>
        <taxon>Pyrophorini</taxon>
        <taxon>Ignelater</taxon>
    </lineage>
</organism>